<dbReference type="Gene3D" id="2.60.260.20">
    <property type="entry name" value="Urease metallochaperone UreE, N-terminal domain"/>
    <property type="match status" value="2"/>
</dbReference>
<dbReference type="SMART" id="SM00271">
    <property type="entry name" value="DnaJ"/>
    <property type="match status" value="1"/>
</dbReference>
<dbReference type="CDD" id="cd10747">
    <property type="entry name" value="DnaJ_C"/>
    <property type="match status" value="1"/>
</dbReference>
<dbReference type="AlphaFoldDB" id="A0AB37UHX0"/>
<comment type="caution">
    <text evidence="4">The sequence shown here is derived from an EMBL/GenBank/DDBJ whole genome shotgun (WGS) entry which is preliminary data.</text>
</comment>
<dbReference type="InterPro" id="IPR036869">
    <property type="entry name" value="J_dom_sf"/>
</dbReference>
<dbReference type="PANTHER" id="PTHR43096">
    <property type="entry name" value="DNAJ HOMOLOG 1, MITOCHONDRIAL-RELATED"/>
    <property type="match status" value="1"/>
</dbReference>
<dbReference type="InterPro" id="IPR018253">
    <property type="entry name" value="DnaJ_domain_CS"/>
</dbReference>
<dbReference type="InterPro" id="IPR001623">
    <property type="entry name" value="DnaJ_domain"/>
</dbReference>
<dbReference type="PROSITE" id="PS00636">
    <property type="entry name" value="DNAJ_1"/>
    <property type="match status" value="1"/>
</dbReference>
<evidence type="ECO:0000259" key="3">
    <source>
        <dbReference type="PROSITE" id="PS50076"/>
    </source>
</evidence>
<dbReference type="FunFam" id="1.10.287.110:FF:000034">
    <property type="entry name" value="Chaperone protein DnaJ"/>
    <property type="match status" value="1"/>
</dbReference>
<dbReference type="CDD" id="cd06257">
    <property type="entry name" value="DnaJ"/>
    <property type="match status" value="1"/>
</dbReference>
<dbReference type="GO" id="GO:0051082">
    <property type="term" value="F:unfolded protein binding"/>
    <property type="evidence" value="ECO:0007669"/>
    <property type="project" value="InterPro"/>
</dbReference>
<dbReference type="InterPro" id="IPR008971">
    <property type="entry name" value="HSP40/DnaJ_pept-bd"/>
</dbReference>
<evidence type="ECO:0000256" key="1">
    <source>
        <dbReference type="ARBA" id="ARBA00023186"/>
    </source>
</evidence>
<dbReference type="PRINTS" id="PR00625">
    <property type="entry name" value="JDOMAIN"/>
</dbReference>
<keyword evidence="1" id="KW-0143">Chaperone</keyword>
<name>A0AB37UHX0_9CYAN</name>
<dbReference type="Proteomes" id="UP000282574">
    <property type="component" value="Unassembled WGS sequence"/>
</dbReference>
<dbReference type="Gene3D" id="1.10.287.110">
    <property type="entry name" value="DnaJ domain"/>
    <property type="match status" value="1"/>
</dbReference>
<dbReference type="GO" id="GO:0042026">
    <property type="term" value="P:protein refolding"/>
    <property type="evidence" value="ECO:0007669"/>
    <property type="project" value="TreeGrafter"/>
</dbReference>
<reference evidence="4 5" key="1">
    <citation type="journal article" date="2019" name="Genome Biol. Evol.">
        <title>Day and night: Metabolic profiles and evolutionary relationships of six axenic non-marine cyanobacteria.</title>
        <authorList>
            <person name="Will S.E."/>
            <person name="Henke P."/>
            <person name="Boedeker C."/>
            <person name="Huang S."/>
            <person name="Brinkmann H."/>
            <person name="Rohde M."/>
            <person name="Jarek M."/>
            <person name="Friedl T."/>
            <person name="Seufert S."/>
            <person name="Schumacher M."/>
            <person name="Overmann J."/>
            <person name="Neumann-Schaal M."/>
            <person name="Petersen J."/>
        </authorList>
    </citation>
    <scope>NUCLEOTIDE SEQUENCE [LARGE SCALE GENOMIC DNA]</scope>
    <source>
        <strain evidence="4 5">SAG 39.79</strain>
    </source>
</reference>
<dbReference type="Pfam" id="PF00226">
    <property type="entry name" value="DnaJ"/>
    <property type="match status" value="1"/>
</dbReference>
<feature type="domain" description="J" evidence="3">
    <location>
        <begin position="8"/>
        <end position="73"/>
    </location>
</feature>
<proteinExistence type="predicted"/>
<dbReference type="SUPFAM" id="SSF49493">
    <property type="entry name" value="HSP40/DnaJ peptide-binding domain"/>
    <property type="match status" value="2"/>
</dbReference>
<evidence type="ECO:0000256" key="2">
    <source>
        <dbReference type="SAM" id="MobiDB-lite"/>
    </source>
</evidence>
<dbReference type="PROSITE" id="PS50076">
    <property type="entry name" value="DNAJ_2"/>
    <property type="match status" value="1"/>
</dbReference>
<dbReference type="RefSeq" id="WP_015153768.1">
    <property type="nucleotide sequence ID" value="NZ_JAVKZF010000002.1"/>
</dbReference>
<keyword evidence="5" id="KW-1185">Reference proteome</keyword>
<protein>
    <submittedName>
        <fullName evidence="4">Molecular chaperone DnaJ</fullName>
    </submittedName>
</protein>
<sequence>MAATDFKDYYSILGVNKTASNDEIKQAFRRLARKFHPDVNPGNKQAEARFKEVNEAYEVLSDPDKRRKYDQFGQYWKQAGQAWSPGGAGAGGVNVGFDDFEFGRYGSFDEFINDLLGRFGGAGAPGTPGAPGARTGGTRQTYSYTTSGRRSSGTGGFDGFTDPTVGFDGSAASTDREAAIALTLSEAFHGVQKRLSVGSETIEVRIPPGAKPGSRVRVRGKGLVNPATQQRGDLYLKVDIQPHSFFKFEGDNLVCEVPITPDEAVLGAAIDVPTPDGSVKLNVPAGVRSGQSLRLRGKGWTLPKGGRTDLLVKIAIVPPKDLSSTEREYYEKIRSSRSFNPRDRLPQVRL</sequence>
<accession>A0AB37UHX0</accession>
<dbReference type="InterPro" id="IPR002939">
    <property type="entry name" value="DnaJ_C"/>
</dbReference>
<dbReference type="EMBL" id="RSCK01000033">
    <property type="protein sequence ID" value="RUT10970.1"/>
    <property type="molecule type" value="Genomic_DNA"/>
</dbReference>
<dbReference type="FunFam" id="2.60.260.20:FF:000013">
    <property type="entry name" value="DnaJ subfamily B member 11"/>
    <property type="match status" value="1"/>
</dbReference>
<organism evidence="4 5">
    <name type="scientific">Chroococcidiopsis cubana SAG 39.79</name>
    <dbReference type="NCBI Taxonomy" id="388085"/>
    <lineage>
        <taxon>Bacteria</taxon>
        <taxon>Bacillati</taxon>
        <taxon>Cyanobacteriota</taxon>
        <taxon>Cyanophyceae</taxon>
        <taxon>Chroococcidiopsidales</taxon>
        <taxon>Chroococcidiopsidaceae</taxon>
        <taxon>Chroococcidiopsis</taxon>
    </lineage>
</organism>
<feature type="region of interest" description="Disordered" evidence="2">
    <location>
        <begin position="123"/>
        <end position="160"/>
    </location>
</feature>
<evidence type="ECO:0000313" key="5">
    <source>
        <dbReference type="Proteomes" id="UP000282574"/>
    </source>
</evidence>
<gene>
    <name evidence="4" type="primary">dnaJ</name>
    <name evidence="4" type="ORF">DSM107010_37300</name>
</gene>
<dbReference type="SUPFAM" id="SSF46565">
    <property type="entry name" value="Chaperone J-domain"/>
    <property type="match status" value="1"/>
</dbReference>
<evidence type="ECO:0000313" key="4">
    <source>
        <dbReference type="EMBL" id="RUT10970.1"/>
    </source>
</evidence>
<feature type="compositionally biased region" description="Low complexity" evidence="2">
    <location>
        <begin position="127"/>
        <end position="152"/>
    </location>
</feature>
<dbReference type="Pfam" id="PF01556">
    <property type="entry name" value="DnaJ_C"/>
    <property type="match status" value="1"/>
</dbReference>
<dbReference type="GO" id="GO:0005737">
    <property type="term" value="C:cytoplasm"/>
    <property type="evidence" value="ECO:0007669"/>
    <property type="project" value="TreeGrafter"/>
</dbReference>
<dbReference type="PANTHER" id="PTHR43096:SF48">
    <property type="entry name" value="CHAPERONE PROTEIN DNAJ"/>
    <property type="match status" value="1"/>
</dbReference>